<comment type="subcellular location">
    <subcellularLocation>
        <location evidence="1">Membrane</location>
        <topology evidence="1">Multi-pass membrane protein</topology>
    </subcellularLocation>
</comment>
<evidence type="ECO:0000313" key="7">
    <source>
        <dbReference type="EMBL" id="VFU53048.1"/>
    </source>
</evidence>
<dbReference type="PANTHER" id="PTHR47681">
    <property type="entry name" value="PHOSPHATIDYLINOSITOL N-ACETYLGLUCOSAMINYLTRANSFERASE SUBUNIT P-RELATED"/>
    <property type="match status" value="1"/>
</dbReference>
<gene>
    <name evidence="7" type="ORF">SVIM_LOCUS367576</name>
</gene>
<name>A0A6N2MJJ5_SALVM</name>
<dbReference type="Pfam" id="PF08510">
    <property type="entry name" value="PIG-P"/>
    <property type="match status" value="1"/>
</dbReference>
<dbReference type="PANTHER" id="PTHR47681:SF3">
    <property type="entry name" value="PHOSPHATIDYLINOSITOL N-ACETYLGLUCOSAMINYLTRANSFERASE SUBUNIT P-RELATED"/>
    <property type="match status" value="1"/>
</dbReference>
<evidence type="ECO:0000259" key="6">
    <source>
        <dbReference type="Pfam" id="PF08510"/>
    </source>
</evidence>
<evidence type="ECO:0000256" key="1">
    <source>
        <dbReference type="ARBA" id="ARBA00004141"/>
    </source>
</evidence>
<feature type="transmembrane region" description="Helical" evidence="5">
    <location>
        <begin position="178"/>
        <end position="201"/>
    </location>
</feature>
<feature type="domain" description="PIG-P" evidence="6">
    <location>
        <begin position="174"/>
        <end position="253"/>
    </location>
</feature>
<evidence type="ECO:0000256" key="4">
    <source>
        <dbReference type="ARBA" id="ARBA00023136"/>
    </source>
</evidence>
<keyword evidence="2 5" id="KW-0812">Transmembrane</keyword>
<evidence type="ECO:0000256" key="5">
    <source>
        <dbReference type="SAM" id="Phobius"/>
    </source>
</evidence>
<proteinExistence type="predicted"/>
<keyword evidence="4 5" id="KW-0472">Membrane</keyword>
<dbReference type="InterPro" id="IPR013717">
    <property type="entry name" value="PIG-P"/>
</dbReference>
<sequence length="257" mass="28893">MQGTEDLHSVSSPRRVLSFSKRRKATVSFLDPDDKAASGFGVSGDHGPKSSEVYGFVGSITTVVATGKKLLTLAWNHLVCHSFLGDIYLTRKKIFKMCFMLEYGNECLLKFDTDFHCSLSEQLFSLYGHMSLKIGCKQLESFTIPTSQWPSDIAVISNLDRETQRTSLVVTWILLFRYWALAVPSYAMVTILLALLFYVGLNFMSTSPPTSLNTIFDEFSREPSTFIPSREGDEQPIEPISDIGINKINDLMFKNVK</sequence>
<accession>A0A6N2MJJ5</accession>
<reference evidence="7" key="1">
    <citation type="submission" date="2019-03" db="EMBL/GenBank/DDBJ databases">
        <authorList>
            <person name="Mank J."/>
            <person name="Almeida P."/>
        </authorList>
    </citation>
    <scope>NUCLEOTIDE SEQUENCE</scope>
    <source>
        <strain evidence="7">78183</strain>
    </source>
</reference>
<protein>
    <recommendedName>
        <fullName evidence="6">PIG-P domain-containing protein</fullName>
    </recommendedName>
</protein>
<evidence type="ECO:0000256" key="3">
    <source>
        <dbReference type="ARBA" id="ARBA00022989"/>
    </source>
</evidence>
<organism evidence="7">
    <name type="scientific">Salix viminalis</name>
    <name type="common">Common osier</name>
    <name type="synonym">Basket willow</name>
    <dbReference type="NCBI Taxonomy" id="40686"/>
    <lineage>
        <taxon>Eukaryota</taxon>
        <taxon>Viridiplantae</taxon>
        <taxon>Streptophyta</taxon>
        <taxon>Embryophyta</taxon>
        <taxon>Tracheophyta</taxon>
        <taxon>Spermatophyta</taxon>
        <taxon>Magnoliopsida</taxon>
        <taxon>eudicotyledons</taxon>
        <taxon>Gunneridae</taxon>
        <taxon>Pentapetalae</taxon>
        <taxon>rosids</taxon>
        <taxon>fabids</taxon>
        <taxon>Malpighiales</taxon>
        <taxon>Salicaceae</taxon>
        <taxon>Saliceae</taxon>
        <taxon>Salix</taxon>
    </lineage>
</organism>
<dbReference type="EMBL" id="CAADRP010001818">
    <property type="protein sequence ID" value="VFU53048.1"/>
    <property type="molecule type" value="Genomic_DNA"/>
</dbReference>
<evidence type="ECO:0000256" key="2">
    <source>
        <dbReference type="ARBA" id="ARBA00022692"/>
    </source>
</evidence>
<dbReference type="AlphaFoldDB" id="A0A6N2MJJ5"/>
<keyword evidence="3 5" id="KW-1133">Transmembrane helix</keyword>
<dbReference type="GO" id="GO:0016020">
    <property type="term" value="C:membrane"/>
    <property type="evidence" value="ECO:0007669"/>
    <property type="project" value="UniProtKB-SubCell"/>
</dbReference>